<dbReference type="PROSITE" id="PS51194">
    <property type="entry name" value="HELICASE_CTER"/>
    <property type="match status" value="1"/>
</dbReference>
<dbReference type="InterPro" id="IPR014014">
    <property type="entry name" value="RNA_helicase_DEAD_Q_motif"/>
</dbReference>
<dbReference type="PANTHER" id="PTHR24031">
    <property type="entry name" value="RNA HELICASE"/>
    <property type="match status" value="1"/>
</dbReference>
<dbReference type="Proteomes" id="UP001175271">
    <property type="component" value="Unassembled WGS sequence"/>
</dbReference>
<sequence length="583" mass="65863">MTAASMTSFFAKSLSSSSGSDSSSAELFDRVAIPKVFAIFSEKQESATLESKIQGNEPEQPVTNAQPGRIIAAKPGKGSGMARNSHVSEQNRIVSGIRFEELTDITQIHIQGGDGTTAVLRSFKEAELPSELLKNLLRMGISKPTAVQCATLSLMIRKSDFDIIAQDQTGSGKTAAYLLPIIKHIHDIRNRMQLSHRATAHQPFAVVVLPTRELVGQVAAEAANLVKNLSVRVAESYGQMDMSITMQQLRVGCDILIGTPGRIIAHTRPHGPISVQLNRLKWTVIDEADHFLRQDRKVFETVMEILSQLHERLYVFSATFDQYVVNTYKCYMKPTPFEIIGRQGMPNVALKWRLIESGGTLRKLDTLLADILEIDRHNEVFPKTVIFTNQKRRCSFVAFHLALHHIKAIFISGDMTQEQRERMIERFALCEFKILVCTDIAARGLNMKDVQYVINFDFPVDTIRLQHRVGRTARLGNKGTAYIYFDLDPKAEGRRPFEILEFMNEIGRRPPKWMYKCALVNPPTDVLSGEMEPEDNLCGFNSSLERERTAKLKRKRDLNAKTSYFIRFAFTLYISYPLNPLSF</sequence>
<dbReference type="Gene3D" id="3.40.50.300">
    <property type="entry name" value="P-loop containing nucleotide triphosphate hydrolases"/>
    <property type="match status" value="2"/>
</dbReference>
<feature type="domain" description="Helicase C-terminal" evidence="9">
    <location>
        <begin position="373"/>
        <end position="518"/>
    </location>
</feature>
<keyword evidence="2 7" id="KW-0378">Hydrolase</keyword>
<dbReference type="InterPro" id="IPR011545">
    <property type="entry name" value="DEAD/DEAH_box_helicase_dom"/>
</dbReference>
<dbReference type="CDD" id="cd00268">
    <property type="entry name" value="DEADc"/>
    <property type="match status" value="1"/>
</dbReference>
<dbReference type="SUPFAM" id="SSF52540">
    <property type="entry name" value="P-loop containing nucleoside triphosphate hydrolases"/>
    <property type="match status" value="1"/>
</dbReference>
<keyword evidence="1 7" id="KW-0547">Nucleotide-binding</keyword>
<evidence type="ECO:0000256" key="4">
    <source>
        <dbReference type="ARBA" id="ARBA00022840"/>
    </source>
</evidence>
<evidence type="ECO:0000313" key="11">
    <source>
        <dbReference type="EMBL" id="KAK0403488.1"/>
    </source>
</evidence>
<dbReference type="GO" id="GO:0003723">
    <property type="term" value="F:RNA binding"/>
    <property type="evidence" value="ECO:0007669"/>
    <property type="project" value="UniProtKB-UniRule"/>
</dbReference>
<dbReference type="PROSITE" id="PS51195">
    <property type="entry name" value="Q_MOTIF"/>
    <property type="match status" value="1"/>
</dbReference>
<dbReference type="PROSITE" id="PS51192">
    <property type="entry name" value="HELICASE_ATP_BIND_1"/>
    <property type="match status" value="1"/>
</dbReference>
<dbReference type="Pfam" id="PF00271">
    <property type="entry name" value="Helicase_C"/>
    <property type="match status" value="1"/>
</dbReference>
<evidence type="ECO:0000256" key="7">
    <source>
        <dbReference type="RuleBase" id="RU365068"/>
    </source>
</evidence>
<dbReference type="EC" id="3.6.4.13" evidence="7"/>
<evidence type="ECO:0000313" key="12">
    <source>
        <dbReference type="Proteomes" id="UP001175271"/>
    </source>
</evidence>
<proteinExistence type="inferred from homology"/>
<evidence type="ECO:0000259" key="8">
    <source>
        <dbReference type="PROSITE" id="PS51192"/>
    </source>
</evidence>
<dbReference type="InterPro" id="IPR001650">
    <property type="entry name" value="Helicase_C-like"/>
</dbReference>
<dbReference type="Pfam" id="PF00270">
    <property type="entry name" value="DEAD"/>
    <property type="match status" value="1"/>
</dbReference>
<dbReference type="SMART" id="SM00487">
    <property type="entry name" value="DEXDc"/>
    <property type="match status" value="1"/>
</dbReference>
<comment type="catalytic activity">
    <reaction evidence="7">
        <text>ATP + H2O = ADP + phosphate + H(+)</text>
        <dbReference type="Rhea" id="RHEA:13065"/>
        <dbReference type="ChEBI" id="CHEBI:15377"/>
        <dbReference type="ChEBI" id="CHEBI:15378"/>
        <dbReference type="ChEBI" id="CHEBI:30616"/>
        <dbReference type="ChEBI" id="CHEBI:43474"/>
        <dbReference type="ChEBI" id="CHEBI:456216"/>
        <dbReference type="EC" id="3.6.4.13"/>
    </reaction>
</comment>
<comment type="caution">
    <text evidence="11">The sequence shown here is derived from an EMBL/GenBank/DDBJ whole genome shotgun (WGS) entry which is preliminary data.</text>
</comment>
<reference evidence="11" key="1">
    <citation type="submission" date="2023-06" db="EMBL/GenBank/DDBJ databases">
        <title>Genomic analysis of the entomopathogenic nematode Steinernema hermaphroditum.</title>
        <authorList>
            <person name="Schwarz E.M."/>
            <person name="Heppert J.K."/>
            <person name="Baniya A."/>
            <person name="Schwartz H.T."/>
            <person name="Tan C.-H."/>
            <person name="Antoshechkin I."/>
            <person name="Sternberg P.W."/>
            <person name="Goodrich-Blair H."/>
            <person name="Dillman A.R."/>
        </authorList>
    </citation>
    <scope>NUCLEOTIDE SEQUENCE</scope>
    <source>
        <strain evidence="11">PS9179</strain>
        <tissue evidence="11">Whole animal</tissue>
    </source>
</reference>
<keyword evidence="12" id="KW-1185">Reference proteome</keyword>
<dbReference type="GO" id="GO:0003724">
    <property type="term" value="F:RNA helicase activity"/>
    <property type="evidence" value="ECO:0007669"/>
    <property type="project" value="UniProtKB-EC"/>
</dbReference>
<evidence type="ECO:0000256" key="6">
    <source>
        <dbReference type="PROSITE-ProRule" id="PRU00552"/>
    </source>
</evidence>
<dbReference type="CDD" id="cd18787">
    <property type="entry name" value="SF2_C_DEAD"/>
    <property type="match status" value="1"/>
</dbReference>
<keyword evidence="4 7" id="KW-0067">ATP-binding</keyword>
<dbReference type="EMBL" id="JAUCMV010000004">
    <property type="protein sequence ID" value="KAK0403488.1"/>
    <property type="molecule type" value="Genomic_DNA"/>
</dbReference>
<evidence type="ECO:0000256" key="5">
    <source>
        <dbReference type="ARBA" id="ARBA00022884"/>
    </source>
</evidence>
<accession>A0AA39LN97</accession>
<dbReference type="AlphaFoldDB" id="A0AA39LN97"/>
<dbReference type="SMART" id="SM00490">
    <property type="entry name" value="HELICc"/>
    <property type="match status" value="1"/>
</dbReference>
<evidence type="ECO:0000256" key="2">
    <source>
        <dbReference type="ARBA" id="ARBA00022801"/>
    </source>
</evidence>
<evidence type="ECO:0000256" key="3">
    <source>
        <dbReference type="ARBA" id="ARBA00022806"/>
    </source>
</evidence>
<dbReference type="InterPro" id="IPR044742">
    <property type="entry name" value="DEAD/DEAH_RhlB"/>
</dbReference>
<evidence type="ECO:0000259" key="9">
    <source>
        <dbReference type="PROSITE" id="PS51194"/>
    </source>
</evidence>
<dbReference type="InterPro" id="IPR014001">
    <property type="entry name" value="Helicase_ATP-bd"/>
</dbReference>
<evidence type="ECO:0000259" key="10">
    <source>
        <dbReference type="PROSITE" id="PS51195"/>
    </source>
</evidence>
<keyword evidence="3 7" id="KW-0347">Helicase</keyword>
<comment type="similarity">
    <text evidence="7">Belongs to the DEAD box helicase family.</text>
</comment>
<name>A0AA39LN97_9BILA</name>
<organism evidence="11 12">
    <name type="scientific">Steinernema hermaphroditum</name>
    <dbReference type="NCBI Taxonomy" id="289476"/>
    <lineage>
        <taxon>Eukaryota</taxon>
        <taxon>Metazoa</taxon>
        <taxon>Ecdysozoa</taxon>
        <taxon>Nematoda</taxon>
        <taxon>Chromadorea</taxon>
        <taxon>Rhabditida</taxon>
        <taxon>Tylenchina</taxon>
        <taxon>Panagrolaimomorpha</taxon>
        <taxon>Strongyloidoidea</taxon>
        <taxon>Steinernematidae</taxon>
        <taxon>Steinernema</taxon>
    </lineage>
</organism>
<protein>
    <recommendedName>
        <fullName evidence="7">ATP-dependent RNA helicase</fullName>
        <ecNumber evidence="7">3.6.4.13</ecNumber>
    </recommendedName>
</protein>
<evidence type="ECO:0000256" key="1">
    <source>
        <dbReference type="ARBA" id="ARBA00022741"/>
    </source>
</evidence>
<comment type="function">
    <text evidence="7">RNA helicase.</text>
</comment>
<feature type="domain" description="Helicase ATP-binding" evidence="8">
    <location>
        <begin position="154"/>
        <end position="338"/>
    </location>
</feature>
<feature type="short sequence motif" description="Q motif" evidence="6">
    <location>
        <begin position="121"/>
        <end position="149"/>
    </location>
</feature>
<dbReference type="GO" id="GO:0005524">
    <property type="term" value="F:ATP binding"/>
    <property type="evidence" value="ECO:0007669"/>
    <property type="project" value="UniProtKB-UniRule"/>
</dbReference>
<comment type="domain">
    <text evidence="7">The Q motif is unique to and characteristic of the DEAD box family of RNA helicases and controls ATP binding and hydrolysis.</text>
</comment>
<keyword evidence="5 7" id="KW-0694">RNA-binding</keyword>
<gene>
    <name evidence="11" type="ORF">QR680_016947</name>
</gene>
<feature type="domain" description="DEAD-box RNA helicase Q" evidence="10">
    <location>
        <begin position="121"/>
        <end position="149"/>
    </location>
</feature>
<dbReference type="InterPro" id="IPR027417">
    <property type="entry name" value="P-loop_NTPase"/>
</dbReference>
<dbReference type="GO" id="GO:0016787">
    <property type="term" value="F:hydrolase activity"/>
    <property type="evidence" value="ECO:0007669"/>
    <property type="project" value="UniProtKB-KW"/>
</dbReference>